<protein>
    <submittedName>
        <fullName evidence="1">Uncharacterized protein</fullName>
    </submittedName>
</protein>
<evidence type="ECO:0000313" key="1">
    <source>
        <dbReference type="EMBL" id="CAK0899030.1"/>
    </source>
</evidence>
<keyword evidence="2" id="KW-1185">Reference proteome</keyword>
<reference evidence="1" key="1">
    <citation type="submission" date="2023-10" db="EMBL/GenBank/DDBJ databases">
        <authorList>
            <person name="Chen Y."/>
            <person name="Shah S."/>
            <person name="Dougan E. K."/>
            <person name="Thang M."/>
            <person name="Chan C."/>
        </authorList>
    </citation>
    <scope>NUCLEOTIDE SEQUENCE [LARGE SCALE GENOMIC DNA]</scope>
</reference>
<sequence length="90" mass="9860">GVRRVRRPAAAGVRRGDVQVGVGRRAGCRRRGRRGRSRGGWGLLLSRRAGRGQHVRDLPQVREGAGEFSVCRGRVLVRGRQLRGAVGVVR</sequence>
<gene>
    <name evidence="1" type="ORF">PCOR1329_LOCUS76657</name>
</gene>
<name>A0ABN9XH46_9DINO</name>
<feature type="non-terminal residue" evidence="1">
    <location>
        <position position="1"/>
    </location>
</feature>
<dbReference type="EMBL" id="CAUYUJ010020538">
    <property type="protein sequence ID" value="CAK0899030.1"/>
    <property type="molecule type" value="Genomic_DNA"/>
</dbReference>
<organism evidence="1 2">
    <name type="scientific">Prorocentrum cordatum</name>
    <dbReference type="NCBI Taxonomy" id="2364126"/>
    <lineage>
        <taxon>Eukaryota</taxon>
        <taxon>Sar</taxon>
        <taxon>Alveolata</taxon>
        <taxon>Dinophyceae</taxon>
        <taxon>Prorocentrales</taxon>
        <taxon>Prorocentraceae</taxon>
        <taxon>Prorocentrum</taxon>
    </lineage>
</organism>
<proteinExistence type="predicted"/>
<accession>A0ABN9XH46</accession>
<dbReference type="Proteomes" id="UP001189429">
    <property type="component" value="Unassembled WGS sequence"/>
</dbReference>
<comment type="caution">
    <text evidence="1">The sequence shown here is derived from an EMBL/GenBank/DDBJ whole genome shotgun (WGS) entry which is preliminary data.</text>
</comment>
<evidence type="ECO:0000313" key="2">
    <source>
        <dbReference type="Proteomes" id="UP001189429"/>
    </source>
</evidence>
<feature type="non-terminal residue" evidence="1">
    <location>
        <position position="90"/>
    </location>
</feature>